<dbReference type="CDD" id="cd12307">
    <property type="entry name" value="RRM_NIFK_like"/>
    <property type="match status" value="1"/>
</dbReference>
<evidence type="ECO:0000259" key="6">
    <source>
        <dbReference type="PROSITE" id="PS50102"/>
    </source>
</evidence>
<comment type="subcellular location">
    <subcellularLocation>
        <location evidence="1">Nucleus</location>
        <location evidence="1">Nucleolus</location>
    </subcellularLocation>
</comment>
<evidence type="ECO:0000256" key="5">
    <source>
        <dbReference type="SAM" id="MobiDB-lite"/>
    </source>
</evidence>
<keyword evidence="3" id="KW-0539">Nucleus</keyword>
<dbReference type="AlphaFoldDB" id="A0A9W8CR51"/>
<feature type="compositionally biased region" description="Low complexity" evidence="5">
    <location>
        <begin position="1"/>
        <end position="17"/>
    </location>
</feature>
<dbReference type="GO" id="GO:0005730">
    <property type="term" value="C:nucleolus"/>
    <property type="evidence" value="ECO:0007669"/>
    <property type="project" value="UniProtKB-SubCell"/>
</dbReference>
<protein>
    <submittedName>
        <fullName evidence="7">Nucleolar protein</fullName>
    </submittedName>
</protein>
<gene>
    <name evidence="7" type="primary">NOP15</name>
    <name evidence="7" type="ORF">LPJ53_004636</name>
</gene>
<accession>A0A9W8CR51</accession>
<dbReference type="SUPFAM" id="SSF54928">
    <property type="entry name" value="RNA-binding domain, RBD"/>
    <property type="match status" value="1"/>
</dbReference>
<dbReference type="PROSITE" id="PS50102">
    <property type="entry name" value="RRM"/>
    <property type="match status" value="1"/>
</dbReference>
<keyword evidence="2 4" id="KW-0694">RNA-binding</keyword>
<evidence type="ECO:0000256" key="4">
    <source>
        <dbReference type="PROSITE-ProRule" id="PRU00176"/>
    </source>
</evidence>
<evidence type="ECO:0000256" key="2">
    <source>
        <dbReference type="ARBA" id="ARBA00022884"/>
    </source>
</evidence>
<evidence type="ECO:0000313" key="8">
    <source>
        <dbReference type="Proteomes" id="UP001149813"/>
    </source>
</evidence>
<proteinExistence type="predicted"/>
<feature type="compositionally biased region" description="Acidic residues" evidence="5">
    <location>
        <begin position="80"/>
        <end position="103"/>
    </location>
</feature>
<evidence type="ECO:0000256" key="3">
    <source>
        <dbReference type="ARBA" id="ARBA00023242"/>
    </source>
</evidence>
<feature type="region of interest" description="Disordered" evidence="5">
    <location>
        <begin position="1"/>
        <end position="179"/>
    </location>
</feature>
<dbReference type="InterPro" id="IPR000504">
    <property type="entry name" value="RRM_dom"/>
</dbReference>
<dbReference type="EMBL" id="JANBOJ010000226">
    <property type="protein sequence ID" value="KAJ1720778.1"/>
    <property type="molecule type" value="Genomic_DNA"/>
</dbReference>
<evidence type="ECO:0000256" key="1">
    <source>
        <dbReference type="ARBA" id="ARBA00004604"/>
    </source>
</evidence>
<sequence>MAPARKTAGAASKGAAAKTEKPKAQKPKVQKPKGQQAPKPLKAHKAKFTKKAAPVVVQEKEEEEEDEEAVSEAEATIYEELSDDSAMEDDVSDVSDNEEEEASDDKIEIPADSDMSDSEVDEEALLAGIRDSSGETDYSSESEASDSEATRSADLSSVAAKVQRQVQKKRAQGGKKPKPGVLYVGRVPHGFYEAEMQGYFSQFGDIRRLRLSRNPKTGRSRHFAFIEFAHADVAQIVADTMHNYLMFDRLLQCKVVPKEKVHPRMFAVRKQHVRPGAYLEKVREEQGRERTREQYERQVGRLVAKEERTRKRLAAAGVDYEFPGYKALRPKKTKHVKF</sequence>
<organism evidence="7 8">
    <name type="scientific">Coemansia erecta</name>
    <dbReference type="NCBI Taxonomy" id="147472"/>
    <lineage>
        <taxon>Eukaryota</taxon>
        <taxon>Fungi</taxon>
        <taxon>Fungi incertae sedis</taxon>
        <taxon>Zoopagomycota</taxon>
        <taxon>Kickxellomycotina</taxon>
        <taxon>Kickxellomycetes</taxon>
        <taxon>Kickxellales</taxon>
        <taxon>Kickxellaceae</taxon>
        <taxon>Coemansia</taxon>
    </lineage>
</organism>
<dbReference type="InterPro" id="IPR012677">
    <property type="entry name" value="Nucleotide-bd_a/b_plait_sf"/>
</dbReference>
<dbReference type="Pfam" id="PF00076">
    <property type="entry name" value="RRM_1"/>
    <property type="match status" value="1"/>
</dbReference>
<dbReference type="GO" id="GO:0003723">
    <property type="term" value="F:RNA binding"/>
    <property type="evidence" value="ECO:0007669"/>
    <property type="project" value="UniProtKB-UniRule"/>
</dbReference>
<dbReference type="PANTHER" id="PTHR46754">
    <property type="entry name" value="MKI67 FHA DOMAIN-INTERACTING NUCLEOLAR PHOSPHOPROTEIN"/>
    <property type="match status" value="1"/>
</dbReference>
<dbReference type="Proteomes" id="UP001149813">
    <property type="component" value="Unassembled WGS sequence"/>
</dbReference>
<dbReference type="SMART" id="SM00360">
    <property type="entry name" value="RRM"/>
    <property type="match status" value="1"/>
</dbReference>
<dbReference type="OrthoDB" id="21467at2759"/>
<dbReference type="Gene3D" id="3.30.70.330">
    <property type="match status" value="1"/>
</dbReference>
<feature type="compositionally biased region" description="Acidic residues" evidence="5">
    <location>
        <begin position="114"/>
        <end position="124"/>
    </location>
</feature>
<feature type="compositionally biased region" description="Basic residues" evidence="5">
    <location>
        <begin position="41"/>
        <end position="50"/>
    </location>
</feature>
<keyword evidence="8" id="KW-1185">Reference proteome</keyword>
<feature type="compositionally biased region" description="Acidic residues" evidence="5">
    <location>
        <begin position="60"/>
        <end position="71"/>
    </location>
</feature>
<reference evidence="7" key="1">
    <citation type="submission" date="2022-07" db="EMBL/GenBank/DDBJ databases">
        <title>Phylogenomic reconstructions and comparative analyses of Kickxellomycotina fungi.</title>
        <authorList>
            <person name="Reynolds N.K."/>
            <person name="Stajich J.E."/>
            <person name="Barry K."/>
            <person name="Grigoriev I.V."/>
            <person name="Crous P."/>
            <person name="Smith M.E."/>
        </authorList>
    </citation>
    <scope>NUCLEOTIDE SEQUENCE</scope>
    <source>
        <strain evidence="7">NBRC 32514</strain>
    </source>
</reference>
<feature type="compositionally biased region" description="Basic residues" evidence="5">
    <location>
        <begin position="166"/>
        <end position="178"/>
    </location>
</feature>
<comment type="caution">
    <text evidence="7">The sequence shown here is derived from an EMBL/GenBank/DDBJ whole genome shotgun (WGS) entry which is preliminary data.</text>
</comment>
<name>A0A9W8CR51_9FUNG</name>
<dbReference type="InterPro" id="IPR035979">
    <property type="entry name" value="RBD_domain_sf"/>
</dbReference>
<evidence type="ECO:0000313" key="7">
    <source>
        <dbReference type="EMBL" id="KAJ1720778.1"/>
    </source>
</evidence>
<feature type="domain" description="RRM" evidence="6">
    <location>
        <begin position="180"/>
        <end position="258"/>
    </location>
</feature>
<feature type="compositionally biased region" description="Low complexity" evidence="5">
    <location>
        <begin position="150"/>
        <end position="165"/>
    </location>
</feature>